<sequence>EIVKFLIGRGTDINAECPFFGDALQISIRETDKEMINLLLDSGANINAHRPGVCCTALQTAASIPPLPGVISVLELLLDRGADINAIGGNRGTALATAARLGINGEEHVRILLRRGAFANLHGGPQARYVTPLHAAIVCRLGPPGSGAGYGHEPVVRMLVDAGARV</sequence>
<evidence type="ECO:0000256" key="2">
    <source>
        <dbReference type="ARBA" id="ARBA00023043"/>
    </source>
</evidence>
<dbReference type="SUPFAM" id="SSF48403">
    <property type="entry name" value="Ankyrin repeat"/>
    <property type="match status" value="1"/>
</dbReference>
<keyword evidence="4" id="KW-1185">Reference proteome</keyword>
<dbReference type="InterPro" id="IPR002110">
    <property type="entry name" value="Ankyrin_rpt"/>
</dbReference>
<keyword evidence="1" id="KW-0677">Repeat</keyword>
<evidence type="ECO:0000256" key="1">
    <source>
        <dbReference type="ARBA" id="ARBA00022737"/>
    </source>
</evidence>
<dbReference type="AlphaFoldDB" id="A0A8K0W0Z8"/>
<proteinExistence type="predicted"/>
<accession>A0A8K0W0Z8</accession>
<dbReference type="SMART" id="SM00248">
    <property type="entry name" value="ANK"/>
    <property type="match status" value="4"/>
</dbReference>
<keyword evidence="2" id="KW-0040">ANK repeat</keyword>
<reference evidence="3" key="1">
    <citation type="journal article" date="2021" name="Nat. Commun.">
        <title>Genetic determinants of endophytism in the Arabidopsis root mycobiome.</title>
        <authorList>
            <person name="Mesny F."/>
            <person name="Miyauchi S."/>
            <person name="Thiergart T."/>
            <person name="Pickel B."/>
            <person name="Atanasova L."/>
            <person name="Karlsson M."/>
            <person name="Huettel B."/>
            <person name="Barry K.W."/>
            <person name="Haridas S."/>
            <person name="Chen C."/>
            <person name="Bauer D."/>
            <person name="Andreopoulos W."/>
            <person name="Pangilinan J."/>
            <person name="LaButti K."/>
            <person name="Riley R."/>
            <person name="Lipzen A."/>
            <person name="Clum A."/>
            <person name="Drula E."/>
            <person name="Henrissat B."/>
            <person name="Kohler A."/>
            <person name="Grigoriev I.V."/>
            <person name="Martin F.M."/>
            <person name="Hacquard S."/>
        </authorList>
    </citation>
    <scope>NUCLEOTIDE SEQUENCE</scope>
    <source>
        <strain evidence="3">MPI-SDFR-AT-0120</strain>
    </source>
</reference>
<dbReference type="InterPro" id="IPR036770">
    <property type="entry name" value="Ankyrin_rpt-contain_sf"/>
</dbReference>
<name>A0A8K0W0Z8_9PLEO</name>
<dbReference type="PANTHER" id="PTHR24189:SF50">
    <property type="entry name" value="ANKYRIN REPEAT AND SOCS BOX PROTEIN 2"/>
    <property type="match status" value="1"/>
</dbReference>
<dbReference type="Pfam" id="PF12796">
    <property type="entry name" value="Ank_2"/>
    <property type="match status" value="1"/>
</dbReference>
<feature type="non-terminal residue" evidence="3">
    <location>
        <position position="1"/>
    </location>
</feature>
<evidence type="ECO:0000313" key="3">
    <source>
        <dbReference type="EMBL" id="KAH7090283.1"/>
    </source>
</evidence>
<comment type="caution">
    <text evidence="3">The sequence shown here is derived from an EMBL/GenBank/DDBJ whole genome shotgun (WGS) entry which is preliminary data.</text>
</comment>
<evidence type="ECO:0000313" key="4">
    <source>
        <dbReference type="Proteomes" id="UP000813461"/>
    </source>
</evidence>
<dbReference type="OrthoDB" id="4772757at2759"/>
<feature type="non-terminal residue" evidence="3">
    <location>
        <position position="166"/>
    </location>
</feature>
<protein>
    <submittedName>
        <fullName evidence="3">Ankyrin repeat-containing domain protein</fullName>
    </submittedName>
</protein>
<organism evidence="3 4">
    <name type="scientific">Paraphoma chrysanthemicola</name>
    <dbReference type="NCBI Taxonomy" id="798071"/>
    <lineage>
        <taxon>Eukaryota</taxon>
        <taxon>Fungi</taxon>
        <taxon>Dikarya</taxon>
        <taxon>Ascomycota</taxon>
        <taxon>Pezizomycotina</taxon>
        <taxon>Dothideomycetes</taxon>
        <taxon>Pleosporomycetidae</taxon>
        <taxon>Pleosporales</taxon>
        <taxon>Pleosporineae</taxon>
        <taxon>Phaeosphaeriaceae</taxon>
        <taxon>Paraphoma</taxon>
    </lineage>
</organism>
<dbReference type="EMBL" id="JAGMVJ010000005">
    <property type="protein sequence ID" value="KAH7090283.1"/>
    <property type="molecule type" value="Genomic_DNA"/>
</dbReference>
<gene>
    <name evidence="3" type="ORF">FB567DRAFT_419003</name>
</gene>
<dbReference type="PANTHER" id="PTHR24189">
    <property type="entry name" value="MYOTROPHIN"/>
    <property type="match status" value="1"/>
</dbReference>
<dbReference type="Gene3D" id="1.25.40.20">
    <property type="entry name" value="Ankyrin repeat-containing domain"/>
    <property type="match status" value="1"/>
</dbReference>
<dbReference type="Proteomes" id="UP000813461">
    <property type="component" value="Unassembled WGS sequence"/>
</dbReference>
<dbReference type="InterPro" id="IPR050745">
    <property type="entry name" value="Multifunctional_regulatory"/>
</dbReference>